<dbReference type="Pfam" id="PF07727">
    <property type="entry name" value="RVT_2"/>
    <property type="match status" value="1"/>
</dbReference>
<organism evidence="3">
    <name type="scientific">Tanacetum cinerariifolium</name>
    <name type="common">Dalmatian daisy</name>
    <name type="synonym">Chrysanthemum cinerariifolium</name>
    <dbReference type="NCBI Taxonomy" id="118510"/>
    <lineage>
        <taxon>Eukaryota</taxon>
        <taxon>Viridiplantae</taxon>
        <taxon>Streptophyta</taxon>
        <taxon>Embryophyta</taxon>
        <taxon>Tracheophyta</taxon>
        <taxon>Spermatophyta</taxon>
        <taxon>Magnoliopsida</taxon>
        <taxon>eudicotyledons</taxon>
        <taxon>Gunneridae</taxon>
        <taxon>Pentapetalae</taxon>
        <taxon>asterids</taxon>
        <taxon>campanulids</taxon>
        <taxon>Asterales</taxon>
        <taxon>Asteraceae</taxon>
        <taxon>Asteroideae</taxon>
        <taxon>Anthemideae</taxon>
        <taxon>Anthemidinae</taxon>
        <taxon>Tanacetum</taxon>
    </lineage>
</organism>
<evidence type="ECO:0000313" key="3">
    <source>
        <dbReference type="EMBL" id="GEU49470.1"/>
    </source>
</evidence>
<sequence length="664" mass="75521">MDDYIDENYGLLYVIILNTIDHLGKFDRKADDGFFFGYSLNSKAFRVFNSRARFGEENLHVRFSENTPNNVGIGIFEDSHNDEDVFGAEADFYNLDSTFQEDGIDYDEVFAPVARIEAIRLFLAYASFKDFIVYQMDVKSEFLYGKIKEEVNVCQPPRFEYPDFLDKVYKVKKALYGLHQAPRAWYETLSAYLLDNGFKRGQIGITLFMKRKKGDILLVQVYIDDIIFGSTKKKMCDAFEILMHKKFQMSSMDVKKASTPMETSKPLLKDEDGEEVDAHMYRSMIGSIMYPTSSRQDIMFAVCACARNQVTPKVSHLHAVQRIFRYLKSLPNLGFWYPKDSSFDLVAYTDSDYARASLDRKSTTRRCQFLGCRLISWQCKKQTMVANSTTEAKYVAASSCCGQTTLKIKTVNDDVRLQALIDGKWVVINEASIRYDLKLNDAEGTSCLSNAIIFEELARMRVESLTINETIMDNEESSKQGRKITDAEVNLENVYNLDLAHEETVLSMHDVDVQSKRIDSGVKEVAEEIVKVMKIAKIIVDEFSTTGGELNAANEELVSAAPTNITIAQPSEATKTTIEITTAPKAKGIVFHDKEESTTRTAYSKSQAKDKGKAKLVEEPKILKSRKAQIAIDEEVARRIETEWNADMKSNIDWNEVVEQVQSR</sequence>
<feature type="domain" description="Reverse transcriptase Ty1/copia-type" evidence="1">
    <location>
        <begin position="100"/>
        <end position="254"/>
    </location>
</feature>
<reference evidence="3" key="1">
    <citation type="journal article" date="2019" name="Sci. Rep.">
        <title>Draft genome of Tanacetum cinerariifolium, the natural source of mosquito coil.</title>
        <authorList>
            <person name="Yamashiro T."/>
            <person name="Shiraishi A."/>
            <person name="Satake H."/>
            <person name="Nakayama K."/>
        </authorList>
    </citation>
    <scope>NUCLEOTIDE SEQUENCE</scope>
</reference>
<evidence type="ECO:0000259" key="2">
    <source>
        <dbReference type="Pfam" id="PF25597"/>
    </source>
</evidence>
<name>A0A6L2KL17_TANCI</name>
<dbReference type="PANTHER" id="PTHR11439">
    <property type="entry name" value="GAG-POL-RELATED RETROTRANSPOSON"/>
    <property type="match status" value="1"/>
</dbReference>
<proteinExistence type="predicted"/>
<dbReference type="EMBL" id="BKCJ010002568">
    <property type="protein sequence ID" value="GEU49470.1"/>
    <property type="molecule type" value="Genomic_DNA"/>
</dbReference>
<dbReference type="InterPro" id="IPR013103">
    <property type="entry name" value="RVT_2"/>
</dbReference>
<dbReference type="InterPro" id="IPR057670">
    <property type="entry name" value="SH3_retrovirus"/>
</dbReference>
<evidence type="ECO:0000259" key="1">
    <source>
        <dbReference type="Pfam" id="PF07727"/>
    </source>
</evidence>
<accession>A0A6L2KL17</accession>
<feature type="domain" description="Retroviral polymerase SH3-like" evidence="2">
    <location>
        <begin position="21"/>
        <end position="68"/>
    </location>
</feature>
<gene>
    <name evidence="3" type="ORF">Tci_021448</name>
</gene>
<dbReference type="CDD" id="cd09272">
    <property type="entry name" value="RNase_HI_RT_Ty1"/>
    <property type="match status" value="1"/>
</dbReference>
<dbReference type="InterPro" id="IPR043502">
    <property type="entry name" value="DNA/RNA_pol_sf"/>
</dbReference>
<dbReference type="SUPFAM" id="SSF56672">
    <property type="entry name" value="DNA/RNA polymerases"/>
    <property type="match status" value="1"/>
</dbReference>
<comment type="caution">
    <text evidence="3">The sequence shown here is derived from an EMBL/GenBank/DDBJ whole genome shotgun (WGS) entry which is preliminary data.</text>
</comment>
<dbReference type="AlphaFoldDB" id="A0A6L2KL17"/>
<dbReference type="Pfam" id="PF25597">
    <property type="entry name" value="SH3_retrovirus"/>
    <property type="match status" value="1"/>
</dbReference>
<dbReference type="PANTHER" id="PTHR11439:SF495">
    <property type="entry name" value="REVERSE TRANSCRIPTASE, RNA-DEPENDENT DNA POLYMERASE-RELATED"/>
    <property type="match status" value="1"/>
</dbReference>
<protein>
    <submittedName>
        <fullName evidence="3">Uncharacterized protein</fullName>
    </submittedName>
</protein>